<dbReference type="Gene3D" id="1.20.1250.20">
    <property type="entry name" value="MFS general substrate transporter like domains"/>
    <property type="match status" value="3"/>
</dbReference>
<feature type="transmembrane region" description="Helical" evidence="6">
    <location>
        <begin position="985"/>
        <end position="1006"/>
    </location>
</feature>
<dbReference type="GO" id="GO:0022857">
    <property type="term" value="F:transmembrane transporter activity"/>
    <property type="evidence" value="ECO:0007669"/>
    <property type="project" value="InterPro"/>
</dbReference>
<keyword evidence="3 6" id="KW-1133">Transmembrane helix</keyword>
<keyword evidence="4 6" id="KW-0472">Membrane</keyword>
<feature type="transmembrane region" description="Helical" evidence="6">
    <location>
        <begin position="456"/>
        <end position="475"/>
    </location>
</feature>
<name>A0A6L2PJB9_COPFO</name>
<feature type="transmembrane region" description="Helical" evidence="6">
    <location>
        <begin position="891"/>
        <end position="910"/>
    </location>
</feature>
<gene>
    <name evidence="8" type="ORF">Cfor_10841</name>
</gene>
<dbReference type="EMBL" id="BLKM01000233">
    <property type="protein sequence ID" value="GFG30558.1"/>
    <property type="molecule type" value="Genomic_DNA"/>
</dbReference>
<keyword evidence="9" id="KW-1185">Reference proteome</keyword>
<feature type="domain" description="Major facilitator superfamily (MFS) profile" evidence="7">
    <location>
        <begin position="560"/>
        <end position="1040"/>
    </location>
</feature>
<feature type="region of interest" description="Disordered" evidence="5">
    <location>
        <begin position="802"/>
        <end position="849"/>
    </location>
</feature>
<dbReference type="InterPro" id="IPR020846">
    <property type="entry name" value="MFS_dom"/>
</dbReference>
<accession>A0A6L2PJB9</accession>
<evidence type="ECO:0000313" key="8">
    <source>
        <dbReference type="EMBL" id="GFG30558.1"/>
    </source>
</evidence>
<feature type="transmembrane region" description="Helical" evidence="6">
    <location>
        <begin position="362"/>
        <end position="382"/>
    </location>
</feature>
<evidence type="ECO:0000313" key="9">
    <source>
        <dbReference type="Proteomes" id="UP000502823"/>
    </source>
</evidence>
<feature type="transmembrane region" description="Helical" evidence="6">
    <location>
        <begin position="950"/>
        <end position="973"/>
    </location>
</feature>
<feature type="transmembrane region" description="Helical" evidence="6">
    <location>
        <begin position="487"/>
        <end position="507"/>
    </location>
</feature>
<feature type="transmembrane region" description="Helical" evidence="6">
    <location>
        <begin position="256"/>
        <end position="276"/>
    </location>
</feature>
<feature type="transmembrane region" description="Helical" evidence="6">
    <location>
        <begin position="570"/>
        <end position="590"/>
    </location>
</feature>
<evidence type="ECO:0000256" key="2">
    <source>
        <dbReference type="ARBA" id="ARBA00022692"/>
    </source>
</evidence>
<dbReference type="InParanoid" id="A0A6L2PJB9"/>
<feature type="transmembrane region" description="Helical" evidence="6">
    <location>
        <begin position="1012"/>
        <end position="1034"/>
    </location>
</feature>
<dbReference type="PANTHER" id="PTHR48021:SF39">
    <property type="entry name" value="MAJOR FACILITATOR SUPERFAMILY (MFS) PROFILE DOMAIN-CONTAINING PROTEIN"/>
    <property type="match status" value="1"/>
</dbReference>
<dbReference type="PANTHER" id="PTHR48021">
    <property type="match status" value="1"/>
</dbReference>
<dbReference type="Pfam" id="PF00083">
    <property type="entry name" value="Sugar_tr"/>
    <property type="match status" value="3"/>
</dbReference>
<evidence type="ECO:0000256" key="5">
    <source>
        <dbReference type="SAM" id="MobiDB-lite"/>
    </source>
</evidence>
<dbReference type="InterPro" id="IPR050549">
    <property type="entry name" value="MFS_Trehalose_Transporter"/>
</dbReference>
<feature type="transmembrane region" description="Helical" evidence="6">
    <location>
        <begin position="174"/>
        <end position="195"/>
    </location>
</feature>
<reference evidence="9" key="1">
    <citation type="submission" date="2020-01" db="EMBL/GenBank/DDBJ databases">
        <title>Draft genome sequence of the Termite Coptotermes fromosanus.</title>
        <authorList>
            <person name="Itakura S."/>
            <person name="Yosikawa Y."/>
            <person name="Umezawa K."/>
        </authorList>
    </citation>
    <scope>NUCLEOTIDE SEQUENCE [LARGE SCALE GENOMIC DNA]</scope>
</reference>
<dbReference type="InterPro" id="IPR005829">
    <property type="entry name" value="Sugar_transporter_CS"/>
</dbReference>
<feature type="transmembrane region" description="Helical" evidence="6">
    <location>
        <begin position="637"/>
        <end position="655"/>
    </location>
</feature>
<protein>
    <recommendedName>
        <fullName evidence="7">Major facilitator superfamily (MFS) profile domain-containing protein</fullName>
    </recommendedName>
</protein>
<feature type="transmembrane region" description="Helical" evidence="6">
    <location>
        <begin position="692"/>
        <end position="714"/>
    </location>
</feature>
<feature type="transmembrane region" description="Helical" evidence="6">
    <location>
        <begin position="423"/>
        <end position="444"/>
    </location>
</feature>
<evidence type="ECO:0000256" key="1">
    <source>
        <dbReference type="ARBA" id="ARBA00004141"/>
    </source>
</evidence>
<feature type="transmembrane region" description="Helical" evidence="6">
    <location>
        <begin position="207"/>
        <end position="236"/>
    </location>
</feature>
<dbReference type="InterPro" id="IPR005828">
    <property type="entry name" value="MFS_sugar_transport-like"/>
</dbReference>
<dbReference type="PROSITE" id="PS00217">
    <property type="entry name" value="SUGAR_TRANSPORT_2"/>
    <property type="match status" value="2"/>
</dbReference>
<comment type="caution">
    <text evidence="8">The sequence shown here is derived from an EMBL/GenBank/DDBJ whole genome shotgun (WGS) entry which is preliminary data.</text>
</comment>
<evidence type="ECO:0000256" key="6">
    <source>
        <dbReference type="SAM" id="Phobius"/>
    </source>
</evidence>
<feature type="transmembrane region" description="Helical" evidence="6">
    <location>
        <begin position="389"/>
        <end position="411"/>
    </location>
</feature>
<feature type="transmembrane region" description="Helical" evidence="6">
    <location>
        <begin position="720"/>
        <end position="739"/>
    </location>
</feature>
<keyword evidence="2 6" id="KW-0812">Transmembrane</keyword>
<feature type="compositionally biased region" description="Polar residues" evidence="5">
    <location>
        <begin position="816"/>
        <end position="842"/>
    </location>
</feature>
<evidence type="ECO:0000259" key="7">
    <source>
        <dbReference type="PROSITE" id="PS50850"/>
    </source>
</evidence>
<feature type="domain" description="Major facilitator superfamily (MFS) profile" evidence="7">
    <location>
        <begin position="126"/>
        <end position="513"/>
    </location>
</feature>
<sequence length="1062" mass="118099">MEIYKTPKKQVKLFRCIDSGHCYKSRKKYYLEIGNYEIFLGTGCLRLCKADNIYLPHGTEVSYFAGNNGSSCDTATPPYRPFGGAGYRRLEQRCSAPSKTRHNKLHFNISLRPRSRIMHPCCKERRLILANVAANLLVLDLCMAIAFTTILIAATLNAKDDISINENQASWLGSIAFICQPIGSLMSGLIVEFFGRKVSMILVNIPFFVGWLLYAFSVSIPMLFAANIILGMGIGFMEAPIMTYLGETCQPNVRALITSFPGITCQISVFVVFLMGNVIDWRTAAGINAALPIFTVLYVLMMPETPIWLLSRGRYNDAEKALCWLRGWVTSDVVREEFNQLVIYSNKVNKTNFQVKTSGSGIVGSGVASVAGGVCLFVFVHWVGKRRLLLVALAGSAACCLIIAVYSYVVLGPGGASDQAIPWIPLTMVVILAFFNSLFFYIPWNWLSELFPFRTRGIASGFSAAMCYVFLFAASKTYLDMENSVQIYGSFLIFTAINVIGFVLAYWKAPVTEGKSLVEIEQYFSGESRAAASVTKHATQTRKTKPPPNRVPLGPNPLRSELVANFATQLLVLDLCMSFGFTTIVIAALMDASDVEGSEKLRINSHEASWLGSIAYICQPLGSVMSGAIVEFFGRKWSMIIVNAPFLLGWILYSVSNSLTMLYVTNVVLGIGIGFMEAPIMTYIAESSQPDLRAILTSLPGVGLDGIFFVVYLMGNLTTWRIAAGISASLPIITALYVTQVPETPIWLLSRGRIEEAERALCWLRGWVTPEVVKEEFNELMRYNNTINREKSVTTPMIQFTAVSRNEDDPDDKGTYVSNELNGNAPNTETQQTRTQTPSTAPNDEESSHCSFERWKEMLRPPTRRPLMLVVPYFIIQQFSGMASIRPFMVGSAVIGVIGAVFLVLTVSWLGKRLLSLISFAGNGASCLLLGIYSYVVLRNGGAHQYEVTWLPLCLIIVLSFCSSITFEVPWMMLSEIFPFRTRGIASGFSAAMCYIFLFAASKTYLDMEYSMHLHGVFFLFTAVNAIGFIFVYYRMPRMEGRTLVEIEEYFSGQNKKGFLRK</sequence>
<dbReference type="InterPro" id="IPR036259">
    <property type="entry name" value="MFS_trans_sf"/>
</dbReference>
<organism evidence="8 9">
    <name type="scientific">Coptotermes formosanus</name>
    <name type="common">Formosan subterranean termite</name>
    <dbReference type="NCBI Taxonomy" id="36987"/>
    <lineage>
        <taxon>Eukaryota</taxon>
        <taxon>Metazoa</taxon>
        <taxon>Ecdysozoa</taxon>
        <taxon>Arthropoda</taxon>
        <taxon>Hexapoda</taxon>
        <taxon>Insecta</taxon>
        <taxon>Pterygota</taxon>
        <taxon>Neoptera</taxon>
        <taxon>Polyneoptera</taxon>
        <taxon>Dictyoptera</taxon>
        <taxon>Blattodea</taxon>
        <taxon>Blattoidea</taxon>
        <taxon>Termitoidae</taxon>
        <taxon>Rhinotermitidae</taxon>
        <taxon>Coptotermes</taxon>
    </lineage>
</organism>
<proteinExistence type="predicted"/>
<dbReference type="GO" id="GO:0016020">
    <property type="term" value="C:membrane"/>
    <property type="evidence" value="ECO:0007669"/>
    <property type="project" value="UniProtKB-SubCell"/>
</dbReference>
<feature type="transmembrane region" description="Helical" evidence="6">
    <location>
        <begin position="661"/>
        <end position="680"/>
    </location>
</feature>
<dbReference type="Proteomes" id="UP000502823">
    <property type="component" value="Unassembled WGS sequence"/>
</dbReference>
<dbReference type="PROSITE" id="PS50850">
    <property type="entry name" value="MFS"/>
    <property type="match status" value="2"/>
</dbReference>
<comment type="subcellular location">
    <subcellularLocation>
        <location evidence="1">Membrane</location>
        <topology evidence="1">Multi-pass membrane protein</topology>
    </subcellularLocation>
</comment>
<dbReference type="OrthoDB" id="6133115at2759"/>
<evidence type="ECO:0000256" key="3">
    <source>
        <dbReference type="ARBA" id="ARBA00022989"/>
    </source>
</evidence>
<dbReference type="SUPFAM" id="SSF103473">
    <property type="entry name" value="MFS general substrate transporter"/>
    <property type="match status" value="2"/>
</dbReference>
<feature type="transmembrane region" description="Helical" evidence="6">
    <location>
        <begin position="128"/>
        <end position="154"/>
    </location>
</feature>
<evidence type="ECO:0000256" key="4">
    <source>
        <dbReference type="ARBA" id="ARBA00023136"/>
    </source>
</evidence>
<dbReference type="AlphaFoldDB" id="A0A6L2PJB9"/>
<feature type="transmembrane region" description="Helical" evidence="6">
    <location>
        <begin position="283"/>
        <end position="301"/>
    </location>
</feature>
<feature type="transmembrane region" description="Helical" evidence="6">
    <location>
        <begin position="917"/>
        <end position="938"/>
    </location>
</feature>